<keyword evidence="3" id="KW-1185">Reference proteome</keyword>
<evidence type="ECO:0008006" key="4">
    <source>
        <dbReference type="Google" id="ProtNLM"/>
    </source>
</evidence>
<reference evidence="2 3" key="1">
    <citation type="submission" date="2017-01" db="EMBL/GenBank/DDBJ databases">
        <authorList>
            <person name="Mah S.A."/>
            <person name="Swanson W.J."/>
            <person name="Moy G.W."/>
            <person name="Vacquier V.D."/>
        </authorList>
    </citation>
    <scope>NUCLEOTIDE SEQUENCE [LARGE SCALE GENOMIC DNA]</scope>
    <source>
        <strain evidence="2 3">DSM 21219</strain>
    </source>
</reference>
<gene>
    <name evidence="2" type="ORF">SAMN05421849_0782</name>
</gene>
<evidence type="ECO:0000256" key="1">
    <source>
        <dbReference type="SAM" id="SignalP"/>
    </source>
</evidence>
<dbReference type="RefSeq" id="WP_076647650.1">
    <property type="nucleotide sequence ID" value="NZ_FTPS01000001.1"/>
</dbReference>
<evidence type="ECO:0000313" key="3">
    <source>
        <dbReference type="Proteomes" id="UP000192455"/>
    </source>
</evidence>
<feature type="signal peptide" evidence="1">
    <location>
        <begin position="1"/>
        <end position="25"/>
    </location>
</feature>
<name>A0A1R3WI87_9RHOB</name>
<dbReference type="STRING" id="515897.SAMN05421849_0782"/>
<dbReference type="OrthoDB" id="7304934at2"/>
<organism evidence="2 3">
    <name type="scientific">Pontibaca methylaminivorans</name>
    <dbReference type="NCBI Taxonomy" id="515897"/>
    <lineage>
        <taxon>Bacteria</taxon>
        <taxon>Pseudomonadati</taxon>
        <taxon>Pseudomonadota</taxon>
        <taxon>Alphaproteobacteria</taxon>
        <taxon>Rhodobacterales</taxon>
        <taxon>Roseobacteraceae</taxon>
        <taxon>Pontibaca</taxon>
    </lineage>
</organism>
<accession>A0A1R3WI87</accession>
<dbReference type="Proteomes" id="UP000192455">
    <property type="component" value="Unassembled WGS sequence"/>
</dbReference>
<proteinExistence type="predicted"/>
<feature type="chain" id="PRO_5012481256" description="Beta/Gamma crystallin" evidence="1">
    <location>
        <begin position="26"/>
        <end position="138"/>
    </location>
</feature>
<evidence type="ECO:0000313" key="2">
    <source>
        <dbReference type="EMBL" id="SIT77628.1"/>
    </source>
</evidence>
<dbReference type="EMBL" id="FTPS01000001">
    <property type="protein sequence ID" value="SIT77628.1"/>
    <property type="molecule type" value="Genomic_DNA"/>
</dbReference>
<protein>
    <recommendedName>
        <fullName evidence="4">Beta/Gamma crystallin</fullName>
    </recommendedName>
</protein>
<sequence>MFKAICRTLPLLALLAVPAVPPAAAQEAMTGAGFDSYTRGKTLFYGLAGEIYGAERYLEGQRVVWSFLDGHCKAGRWYERGRQICFVYDDQPEPQCWSFRRSAGGLSARYENDAAAPELYEAENTGRDMVCTGPDVGV</sequence>
<keyword evidence="1" id="KW-0732">Signal</keyword>
<dbReference type="AlphaFoldDB" id="A0A1R3WI87"/>